<comment type="caution">
    <text evidence="1">The sequence shown here is derived from an EMBL/GenBank/DDBJ whole genome shotgun (WGS) entry which is preliminary data.</text>
</comment>
<proteinExistence type="predicted"/>
<dbReference type="Pfam" id="PF05159">
    <property type="entry name" value="Capsule_synth"/>
    <property type="match status" value="2"/>
</dbReference>
<protein>
    <submittedName>
        <fullName evidence="1">Beta-3-deoxy-D-manno-oct-2-ulosonic acid transferase</fullName>
    </submittedName>
</protein>
<dbReference type="Proteomes" id="UP001597327">
    <property type="component" value="Unassembled WGS sequence"/>
</dbReference>
<sequence>MSDLSGLSDLPTLSGQALARIMVRHGRAISPYDGAVLEAHETLDIACLLEAAYRRNDRKSFVFGAKYWNHRSIAANFAGPRGAAVFCDTLEQAVSGAEASDGQVLVWASQATAAVAATCDAVGVPLLRIEDGFIRSVGLGAGLAPGASLAVDRRGIYYDPSARCDLERLLQSARVTEEDRARGAALRQQLVASRVTKYNQGRRQAYRFPEGREIVLVPGQVADDAAIRKSRSATIACATTPNVNLDLLRAARAKAPDAFIVFKPHPDVESRLRKGKLSARKLSGLADFVARDADILSLIEACDRVETFSSLAGFEALIRGRPVTVHGTPFYAGWGLTTDLTPTPERTRVRSVDELLFLALVVYTRCVDPVSLLPCSPEFLIERLSAQRASFRHRLVARARREISWLGRKLGL</sequence>
<reference evidence="2" key="1">
    <citation type="journal article" date="2019" name="Int. J. Syst. Evol. Microbiol.">
        <title>The Global Catalogue of Microorganisms (GCM) 10K type strain sequencing project: providing services to taxonomists for standard genome sequencing and annotation.</title>
        <authorList>
            <consortium name="The Broad Institute Genomics Platform"/>
            <consortium name="The Broad Institute Genome Sequencing Center for Infectious Disease"/>
            <person name="Wu L."/>
            <person name="Ma J."/>
        </authorList>
    </citation>
    <scope>NUCLEOTIDE SEQUENCE [LARGE SCALE GENOMIC DNA]</scope>
    <source>
        <strain evidence="2">JCM 3369</strain>
    </source>
</reference>
<name>A0ABW4JW05_9HYPH</name>
<dbReference type="CDD" id="cd16439">
    <property type="entry name" value="beta_Kdo_transferase_KpsC_2"/>
    <property type="match status" value="1"/>
</dbReference>
<organism evidence="1 2">
    <name type="scientific">Roseibium aestuarii</name>
    <dbReference type="NCBI Taxonomy" id="2600299"/>
    <lineage>
        <taxon>Bacteria</taxon>
        <taxon>Pseudomonadati</taxon>
        <taxon>Pseudomonadota</taxon>
        <taxon>Alphaproteobacteria</taxon>
        <taxon>Hyphomicrobiales</taxon>
        <taxon>Stappiaceae</taxon>
        <taxon>Roseibium</taxon>
    </lineage>
</organism>
<keyword evidence="1" id="KW-0808">Transferase</keyword>
<gene>
    <name evidence="1" type="ORF">ACFSC7_10945</name>
</gene>
<dbReference type="GO" id="GO:0016740">
    <property type="term" value="F:transferase activity"/>
    <property type="evidence" value="ECO:0007669"/>
    <property type="project" value="UniProtKB-KW"/>
</dbReference>
<evidence type="ECO:0000313" key="2">
    <source>
        <dbReference type="Proteomes" id="UP001597327"/>
    </source>
</evidence>
<accession>A0ABW4JW05</accession>
<dbReference type="EMBL" id="JBHUFA010000003">
    <property type="protein sequence ID" value="MFD1696032.1"/>
    <property type="molecule type" value="Genomic_DNA"/>
</dbReference>
<dbReference type="InterPro" id="IPR007833">
    <property type="entry name" value="Capsule_polysaccharide_synth"/>
</dbReference>
<keyword evidence="2" id="KW-1185">Reference proteome</keyword>
<evidence type="ECO:0000313" key="1">
    <source>
        <dbReference type="EMBL" id="MFD1696032.1"/>
    </source>
</evidence>